<dbReference type="InterPro" id="IPR052523">
    <property type="entry name" value="Trichothecene_AcTrans"/>
</dbReference>
<dbReference type="PANTHER" id="PTHR42791:SF1">
    <property type="entry name" value="N-ACETYLTRANSFERASE DOMAIN-CONTAINING PROTEIN"/>
    <property type="match status" value="1"/>
</dbReference>
<evidence type="ECO:0000259" key="1">
    <source>
        <dbReference type="PROSITE" id="PS51186"/>
    </source>
</evidence>
<feature type="domain" description="N-acetyltransferase" evidence="1">
    <location>
        <begin position="19"/>
        <end position="204"/>
    </location>
</feature>
<comment type="caution">
    <text evidence="2">The sequence shown here is derived from an EMBL/GenBank/DDBJ whole genome shotgun (WGS) entry which is preliminary data.</text>
</comment>
<reference evidence="2 3" key="1">
    <citation type="submission" date="2021-01" db="EMBL/GenBank/DDBJ databases">
        <title>Actinoplanes sp. nov. LDG1-01 isolated from lichen.</title>
        <authorList>
            <person name="Saeng-In P."/>
            <person name="Phongsopitanun W."/>
            <person name="Kanchanasin P."/>
            <person name="Yuki M."/>
            <person name="Kudo T."/>
            <person name="Ohkuma M."/>
            <person name="Tanasupawat S."/>
        </authorList>
    </citation>
    <scope>NUCLEOTIDE SEQUENCE [LARGE SCALE GENOMIC DNA]</scope>
    <source>
        <strain evidence="2 3">LDG1-01</strain>
    </source>
</reference>
<gene>
    <name evidence="2" type="ORF">JKJ07_25140</name>
</gene>
<dbReference type="CDD" id="cd04301">
    <property type="entry name" value="NAT_SF"/>
    <property type="match status" value="1"/>
</dbReference>
<dbReference type="PANTHER" id="PTHR42791">
    <property type="entry name" value="GNAT FAMILY ACETYLTRANSFERASE"/>
    <property type="match status" value="1"/>
</dbReference>
<dbReference type="InterPro" id="IPR016181">
    <property type="entry name" value="Acyl_CoA_acyltransferase"/>
</dbReference>
<proteinExistence type="predicted"/>
<dbReference type="Pfam" id="PF00583">
    <property type="entry name" value="Acetyltransf_1"/>
    <property type="match status" value="1"/>
</dbReference>
<dbReference type="InterPro" id="IPR000182">
    <property type="entry name" value="GNAT_dom"/>
</dbReference>
<keyword evidence="3" id="KW-1185">Reference proteome</keyword>
<protein>
    <submittedName>
        <fullName evidence="2">GNAT family N-acetyltransferase</fullName>
    </submittedName>
</protein>
<dbReference type="Proteomes" id="UP000598996">
    <property type="component" value="Unassembled WGS sequence"/>
</dbReference>
<evidence type="ECO:0000313" key="2">
    <source>
        <dbReference type="EMBL" id="MBL7257592.1"/>
    </source>
</evidence>
<dbReference type="RefSeq" id="WP_202994223.1">
    <property type="nucleotide sequence ID" value="NZ_JAENHO010000007.1"/>
</dbReference>
<accession>A0ABS1VT01</accession>
<dbReference type="EMBL" id="JAENHO010000007">
    <property type="protein sequence ID" value="MBL7257592.1"/>
    <property type="molecule type" value="Genomic_DNA"/>
</dbReference>
<dbReference type="SUPFAM" id="SSF55729">
    <property type="entry name" value="Acyl-CoA N-acyltransferases (Nat)"/>
    <property type="match status" value="1"/>
</dbReference>
<sequence length="205" mass="22273">MDQAVRIETAGTASARAAARVLVRSHAEYPAFRHLFPRPGQRRRVLRPFLETTVRDTARHGRLDVALIGDRVVGTALWMPPGAWPASAGRRARMTPALTVALLAAGGRARSWLRTGAALDADIPDGWYLIALGIEPSAQRRGVGRRLVEPALVRADAEGAAVGLHTSDPANVDFYTRFGFVVTRPFGELFPGGPAYLTMRRSPEK</sequence>
<evidence type="ECO:0000313" key="3">
    <source>
        <dbReference type="Proteomes" id="UP000598996"/>
    </source>
</evidence>
<name>A0ABS1VT01_9ACTN</name>
<dbReference type="Gene3D" id="3.40.630.30">
    <property type="match status" value="1"/>
</dbReference>
<dbReference type="PROSITE" id="PS51186">
    <property type="entry name" value="GNAT"/>
    <property type="match status" value="1"/>
</dbReference>
<organism evidence="2 3">
    <name type="scientific">Paractinoplanes lichenicola</name>
    <dbReference type="NCBI Taxonomy" id="2802976"/>
    <lineage>
        <taxon>Bacteria</taxon>
        <taxon>Bacillati</taxon>
        <taxon>Actinomycetota</taxon>
        <taxon>Actinomycetes</taxon>
        <taxon>Micromonosporales</taxon>
        <taxon>Micromonosporaceae</taxon>
        <taxon>Paractinoplanes</taxon>
    </lineage>
</organism>